<evidence type="ECO:0000313" key="1">
    <source>
        <dbReference type="EMBL" id="ORY65369.1"/>
    </source>
</evidence>
<protein>
    <submittedName>
        <fullName evidence="1">Uncharacterized protein</fullName>
    </submittedName>
</protein>
<dbReference type="RefSeq" id="XP_040716521.1">
    <property type="nucleotide sequence ID" value="XM_040854052.1"/>
</dbReference>
<organism evidence="1 2">
    <name type="scientific">Pseudomassariella vexata</name>
    <dbReference type="NCBI Taxonomy" id="1141098"/>
    <lineage>
        <taxon>Eukaryota</taxon>
        <taxon>Fungi</taxon>
        <taxon>Dikarya</taxon>
        <taxon>Ascomycota</taxon>
        <taxon>Pezizomycotina</taxon>
        <taxon>Sordariomycetes</taxon>
        <taxon>Xylariomycetidae</taxon>
        <taxon>Amphisphaeriales</taxon>
        <taxon>Pseudomassariaceae</taxon>
        <taxon>Pseudomassariella</taxon>
    </lineage>
</organism>
<dbReference type="Proteomes" id="UP000193689">
    <property type="component" value="Unassembled WGS sequence"/>
</dbReference>
<gene>
    <name evidence="1" type="ORF">BCR38DRAFT_196128</name>
</gene>
<name>A0A1Y2E1J1_9PEZI</name>
<dbReference type="InParanoid" id="A0A1Y2E1J1"/>
<dbReference type="GeneID" id="63770264"/>
<evidence type="ECO:0000313" key="2">
    <source>
        <dbReference type="Proteomes" id="UP000193689"/>
    </source>
</evidence>
<accession>A0A1Y2E1J1</accession>
<proteinExistence type="predicted"/>
<reference evidence="1 2" key="1">
    <citation type="submission" date="2016-07" db="EMBL/GenBank/DDBJ databases">
        <title>Pervasive Adenine N6-methylation of Active Genes in Fungi.</title>
        <authorList>
            <consortium name="DOE Joint Genome Institute"/>
            <person name="Mondo S.J."/>
            <person name="Dannebaum R.O."/>
            <person name="Kuo R.C."/>
            <person name="Labutti K."/>
            <person name="Haridas S."/>
            <person name="Kuo A."/>
            <person name="Salamov A."/>
            <person name="Ahrendt S.R."/>
            <person name="Lipzen A."/>
            <person name="Sullivan W."/>
            <person name="Andreopoulos W.B."/>
            <person name="Clum A."/>
            <person name="Lindquist E."/>
            <person name="Daum C."/>
            <person name="Ramamoorthy G.K."/>
            <person name="Gryganskyi A."/>
            <person name="Culley D."/>
            <person name="Magnuson J.K."/>
            <person name="James T.Y."/>
            <person name="O'Malley M.A."/>
            <person name="Stajich J.E."/>
            <person name="Spatafora J.W."/>
            <person name="Visel A."/>
            <person name="Grigoriev I.V."/>
        </authorList>
    </citation>
    <scope>NUCLEOTIDE SEQUENCE [LARGE SCALE GENOMIC DNA]</scope>
    <source>
        <strain evidence="1 2">CBS 129021</strain>
    </source>
</reference>
<keyword evidence="2" id="KW-1185">Reference proteome</keyword>
<dbReference type="AlphaFoldDB" id="A0A1Y2E1J1"/>
<sequence length="115" mass="13227">MMVLFGVLIDFVMFSMRLFCLVQYLQLTMLTRTHSICCCCLLYVLPAASHSLHGHHHHKSYRGTSHLYYEGFHNGDNGVMSYHDRVLSITNVWVQSVPGVGTIVSSMQYTWQKEN</sequence>
<dbReference type="EMBL" id="MCFJ01000006">
    <property type="protein sequence ID" value="ORY65369.1"/>
    <property type="molecule type" value="Genomic_DNA"/>
</dbReference>
<comment type="caution">
    <text evidence="1">The sequence shown here is derived from an EMBL/GenBank/DDBJ whole genome shotgun (WGS) entry which is preliminary data.</text>
</comment>